<evidence type="ECO:0000313" key="2">
    <source>
        <dbReference type="Proteomes" id="UP001597176"/>
    </source>
</evidence>
<evidence type="ECO:0000313" key="1">
    <source>
        <dbReference type="EMBL" id="MFD1302096.1"/>
    </source>
</evidence>
<sequence length="623" mass="71158">MVSVSSLSSAFLSDNARNETDENIVNCFIQTEVFWSLFNVGHTILYGSRGAGKTFISRMASFPLLRQSPHEYAKEIIQEKNYIGVFVNTDIRFVGSARSAMWTESEFSDLYFIWKFNLNCLKSLCVTIESVLEHRFGDTAARFACELEICSTVASMLRMKERPRLLEFPQIISAYESALREKMAAAFLSREPVERHLIGPFSIELLEPIQVLIDVFTKLCPDYCNTKWLFFIDEAEFLTVPQLKVINSFIRTHTGRISLKVATLPYHYRTFETNISTTLQEGDDYGVEILDASPIYALNSDNAKSIYEFARLLYERRVRHLQTRRLLPSDDSTSINLSSLDSVLGGSRLLAKKPRIADKNLAMEKLKDHLDSTTCVRAERLLNEAASFDDQIWRKISGPIALREEFQESRRGHRATDLYSGVELLVRCTDGVPRRMINVFHLIAREAARAGGRIGGVQGQFGSRRHRSILSYRAQNRILSSFGARRHANSLSVPQRGPELNKLIERLGMYFHERLHSGLISTDLVISFSVEDSCPEKLWDTVLHGVAYGHLFPNWLSGRPDTLSKIGTYRLSFCYAPHFYLYPTKGKAHSLTRIMHNQPLNERREHTPISKGQLDFFLDGRRV</sequence>
<dbReference type="InterPro" id="IPR056955">
    <property type="entry name" value="ORC-CDC6-like"/>
</dbReference>
<dbReference type="EMBL" id="JBHTND010000013">
    <property type="protein sequence ID" value="MFD1302096.1"/>
    <property type="molecule type" value="Genomic_DNA"/>
</dbReference>
<keyword evidence="2" id="KW-1185">Reference proteome</keyword>
<dbReference type="Proteomes" id="UP001597176">
    <property type="component" value="Unassembled WGS sequence"/>
</dbReference>
<reference evidence="2" key="1">
    <citation type="journal article" date="2019" name="Int. J. Syst. Evol. Microbiol.">
        <title>The Global Catalogue of Microorganisms (GCM) 10K type strain sequencing project: providing services to taxonomists for standard genome sequencing and annotation.</title>
        <authorList>
            <consortium name="The Broad Institute Genomics Platform"/>
            <consortium name="The Broad Institute Genome Sequencing Center for Infectious Disease"/>
            <person name="Wu L."/>
            <person name="Ma J."/>
        </authorList>
    </citation>
    <scope>NUCLEOTIDE SEQUENCE [LARGE SCALE GENOMIC DNA]</scope>
    <source>
        <strain evidence="2">CCUG 56108</strain>
    </source>
</reference>
<comment type="caution">
    <text evidence="1">The sequence shown here is derived from an EMBL/GenBank/DDBJ whole genome shotgun (WGS) entry which is preliminary data.</text>
</comment>
<name>A0ABW3WZD6_9HYPH</name>
<organism evidence="1 2">
    <name type="scientific">Methylobacterium marchantiae</name>
    <dbReference type="NCBI Taxonomy" id="600331"/>
    <lineage>
        <taxon>Bacteria</taxon>
        <taxon>Pseudomonadati</taxon>
        <taxon>Pseudomonadota</taxon>
        <taxon>Alphaproteobacteria</taxon>
        <taxon>Hyphomicrobiales</taxon>
        <taxon>Methylobacteriaceae</taxon>
        <taxon>Methylobacterium</taxon>
    </lineage>
</organism>
<dbReference type="RefSeq" id="WP_238207757.1">
    <property type="nucleotide sequence ID" value="NZ_JBHTND010000013.1"/>
</dbReference>
<accession>A0ABW3WZD6</accession>
<proteinExistence type="predicted"/>
<dbReference type="Pfam" id="PF24389">
    <property type="entry name" value="ORC-CDC6-like"/>
    <property type="match status" value="1"/>
</dbReference>
<gene>
    <name evidence="1" type="ORF">ACFQ4G_10930</name>
</gene>
<protein>
    <submittedName>
        <fullName evidence="1">Uncharacterized protein</fullName>
    </submittedName>
</protein>